<comment type="caution">
    <text evidence="1">The sequence shown here is derived from an EMBL/GenBank/DDBJ whole genome shotgun (WGS) entry which is preliminary data.</text>
</comment>
<protein>
    <submittedName>
        <fullName evidence="1">Uncharacterized protein</fullName>
    </submittedName>
</protein>
<reference evidence="1" key="1">
    <citation type="submission" date="2020-06" db="EMBL/GenBank/DDBJ databases">
        <authorList>
            <person name="Li T."/>
            <person name="Hu X."/>
            <person name="Zhang T."/>
            <person name="Song X."/>
            <person name="Zhang H."/>
            <person name="Dai N."/>
            <person name="Sheng W."/>
            <person name="Hou X."/>
            <person name="Wei L."/>
        </authorList>
    </citation>
    <scope>NUCLEOTIDE SEQUENCE</scope>
    <source>
        <strain evidence="1">KEN1</strain>
        <tissue evidence="1">Leaf</tissue>
    </source>
</reference>
<dbReference type="InterPro" id="IPR011989">
    <property type="entry name" value="ARM-like"/>
</dbReference>
<proteinExistence type="predicted"/>
<name>A0AAW2U657_9LAMI</name>
<organism evidence="1">
    <name type="scientific">Sesamum latifolium</name>
    <dbReference type="NCBI Taxonomy" id="2727402"/>
    <lineage>
        <taxon>Eukaryota</taxon>
        <taxon>Viridiplantae</taxon>
        <taxon>Streptophyta</taxon>
        <taxon>Embryophyta</taxon>
        <taxon>Tracheophyta</taxon>
        <taxon>Spermatophyta</taxon>
        <taxon>Magnoliopsida</taxon>
        <taxon>eudicotyledons</taxon>
        <taxon>Gunneridae</taxon>
        <taxon>Pentapetalae</taxon>
        <taxon>asterids</taxon>
        <taxon>lamiids</taxon>
        <taxon>Lamiales</taxon>
        <taxon>Pedaliaceae</taxon>
        <taxon>Sesamum</taxon>
    </lineage>
</organism>
<evidence type="ECO:0000313" key="1">
    <source>
        <dbReference type="EMBL" id="KAL0411226.1"/>
    </source>
</evidence>
<dbReference type="InterPro" id="IPR016024">
    <property type="entry name" value="ARM-type_fold"/>
</dbReference>
<gene>
    <name evidence="1" type="ORF">Slati_3712300</name>
</gene>
<dbReference type="AlphaFoldDB" id="A0AAW2U657"/>
<sequence>MLLELLESPPTDLSPLVQEASAYSLKCIASQGEGRLANLIGQMGAVPILLRLLPNSEEGLQRALLKCLRNVIRSLILLEILSTLALIREVRKVLWRSRKAHHLVEAARCGSLVSRTRAAQAIGLLGLIKRARRTLVNAGALQVLMQLLKEGDTTVEM</sequence>
<dbReference type="EMBL" id="JACGWN010000013">
    <property type="protein sequence ID" value="KAL0411226.1"/>
    <property type="molecule type" value="Genomic_DNA"/>
</dbReference>
<dbReference type="SUPFAM" id="SSF48371">
    <property type="entry name" value="ARM repeat"/>
    <property type="match status" value="1"/>
</dbReference>
<dbReference type="Gene3D" id="1.25.10.10">
    <property type="entry name" value="Leucine-rich Repeat Variant"/>
    <property type="match status" value="2"/>
</dbReference>
<accession>A0AAW2U657</accession>
<reference evidence="1" key="2">
    <citation type="journal article" date="2024" name="Plant">
        <title>Genomic evolution and insights into agronomic trait innovations of Sesamum species.</title>
        <authorList>
            <person name="Miao H."/>
            <person name="Wang L."/>
            <person name="Qu L."/>
            <person name="Liu H."/>
            <person name="Sun Y."/>
            <person name="Le M."/>
            <person name="Wang Q."/>
            <person name="Wei S."/>
            <person name="Zheng Y."/>
            <person name="Lin W."/>
            <person name="Duan Y."/>
            <person name="Cao H."/>
            <person name="Xiong S."/>
            <person name="Wang X."/>
            <person name="Wei L."/>
            <person name="Li C."/>
            <person name="Ma Q."/>
            <person name="Ju M."/>
            <person name="Zhao R."/>
            <person name="Li G."/>
            <person name="Mu C."/>
            <person name="Tian Q."/>
            <person name="Mei H."/>
            <person name="Zhang T."/>
            <person name="Gao T."/>
            <person name="Zhang H."/>
        </authorList>
    </citation>
    <scope>NUCLEOTIDE SEQUENCE</scope>
    <source>
        <strain evidence="1">KEN1</strain>
    </source>
</reference>